<keyword evidence="1" id="KW-0732">Signal</keyword>
<dbReference type="Proteomes" id="UP000289323">
    <property type="component" value="Unassembled WGS sequence"/>
</dbReference>
<dbReference type="AlphaFoldDB" id="A0A3S5CXR2"/>
<gene>
    <name evidence="2" type="ORF">TT172_LOCUS8683</name>
</gene>
<protein>
    <submittedName>
        <fullName evidence="2">5ef6d1ab-07d8-4459-82a0-ded3146d3ed6</fullName>
    </submittedName>
</protein>
<organism evidence="2 3">
    <name type="scientific">Thermothielavioides terrestris</name>
    <dbReference type="NCBI Taxonomy" id="2587410"/>
    <lineage>
        <taxon>Eukaryota</taxon>
        <taxon>Fungi</taxon>
        <taxon>Dikarya</taxon>
        <taxon>Ascomycota</taxon>
        <taxon>Pezizomycotina</taxon>
        <taxon>Sordariomycetes</taxon>
        <taxon>Sordariomycetidae</taxon>
        <taxon>Sordariales</taxon>
        <taxon>Chaetomiaceae</taxon>
        <taxon>Thermothielavioides</taxon>
    </lineage>
</organism>
<feature type="signal peptide" evidence="1">
    <location>
        <begin position="1"/>
        <end position="21"/>
    </location>
</feature>
<name>A0A3S5CXR2_9PEZI</name>
<accession>A0A3S5CXR2</accession>
<evidence type="ECO:0000313" key="2">
    <source>
        <dbReference type="EMBL" id="SPQ26264.1"/>
    </source>
</evidence>
<evidence type="ECO:0000313" key="3">
    <source>
        <dbReference type="Proteomes" id="UP000289323"/>
    </source>
</evidence>
<sequence length="219" mass="23183">MRNPLPFLLAALLIPPTPTMAALSINTTSLQPWQIPRLSTHTPSGYPANHPYWSLSFAVADPNTIVVGQTRFGAAAFPPTTANCSVRWLGYAGAGEDPRGHTYACGSGDADAADTGRWTFRVANDSASAISDFALRVGLEEAVVLETGAVVNLKWEGEAKFKVSGSEPDGNMKGVCGGSGVCNWWLKDEDAPVLVQQRLVEVQCVEGTCEEDEDGDAGA</sequence>
<feature type="chain" id="PRO_5018547652" evidence="1">
    <location>
        <begin position="22"/>
        <end position="219"/>
    </location>
</feature>
<evidence type="ECO:0000256" key="1">
    <source>
        <dbReference type="SAM" id="SignalP"/>
    </source>
</evidence>
<dbReference type="EMBL" id="OUUZ01000016">
    <property type="protein sequence ID" value="SPQ26264.1"/>
    <property type="molecule type" value="Genomic_DNA"/>
</dbReference>
<proteinExistence type="predicted"/>
<reference evidence="2 3" key="1">
    <citation type="submission" date="2018-04" db="EMBL/GenBank/DDBJ databases">
        <authorList>
            <person name="Huttner S."/>
            <person name="Dainat J."/>
        </authorList>
    </citation>
    <scope>NUCLEOTIDE SEQUENCE [LARGE SCALE GENOMIC DNA]</scope>
</reference>